<gene>
    <name evidence="3" type="ordered locus">Cagg_0280</name>
</gene>
<sequence length="299" mass="32841">MNVETTPQPVSEPTVKPSLWQRIVHSFRAIEWLQVLLVGLITAIAWCSLFLANNFLQILAGVVPVLAGIYLGRKIRSEPLANGLALGIVTFLFGLAIMAGYGLVGEAGIAPMPIIQLDTAQPPAPATLIDLLTIYFIFSAFALIPFPAFGTVMSARAEERNRQMQREIAERGGRLERPGVVRTLEDLQGLSLPQLGSYVLNLFRKKGFEFTDYRFTDKDKHLDLFLSYEGVPYLLRLSVADKVRPGTLESLLQDMKRLGVPKGVVITSTEFTPDTVKAAGGRRNVILIDGKTLFAIAEG</sequence>
<dbReference type="eggNOG" id="ENOG5033Y97">
    <property type="taxonomic scope" value="Bacteria"/>
</dbReference>
<dbReference type="OrthoDB" id="150813at2"/>
<organism evidence="3 4">
    <name type="scientific">Chloroflexus aggregans (strain MD-66 / DSM 9485)</name>
    <dbReference type="NCBI Taxonomy" id="326427"/>
    <lineage>
        <taxon>Bacteria</taxon>
        <taxon>Bacillati</taxon>
        <taxon>Chloroflexota</taxon>
        <taxon>Chloroflexia</taxon>
        <taxon>Chloroflexales</taxon>
        <taxon>Chloroflexineae</taxon>
        <taxon>Chloroflexaceae</taxon>
        <taxon>Chloroflexus</taxon>
    </lineage>
</organism>
<dbReference type="EMBL" id="CP001337">
    <property type="protein sequence ID" value="ACL23228.1"/>
    <property type="molecule type" value="Genomic_DNA"/>
</dbReference>
<dbReference type="SUPFAM" id="SSF52980">
    <property type="entry name" value="Restriction endonuclease-like"/>
    <property type="match status" value="1"/>
</dbReference>
<feature type="transmembrane region" description="Helical" evidence="1">
    <location>
        <begin position="84"/>
        <end position="104"/>
    </location>
</feature>
<dbReference type="HOGENOM" id="CLU_929686_0_0_0"/>
<protein>
    <submittedName>
        <fullName evidence="3">Restriction endonuclease</fullName>
    </submittedName>
</protein>
<dbReference type="KEGG" id="cag:Cagg_0280"/>
<dbReference type="STRING" id="326427.Cagg_0280"/>
<feature type="domain" description="Restriction endonuclease type IV Mrr" evidence="2">
    <location>
        <begin position="190"/>
        <end position="295"/>
    </location>
</feature>
<keyword evidence="1" id="KW-0472">Membrane</keyword>
<dbReference type="GO" id="GO:0003677">
    <property type="term" value="F:DNA binding"/>
    <property type="evidence" value="ECO:0007669"/>
    <property type="project" value="InterPro"/>
</dbReference>
<keyword evidence="4" id="KW-1185">Reference proteome</keyword>
<evidence type="ECO:0000259" key="2">
    <source>
        <dbReference type="Pfam" id="PF04471"/>
    </source>
</evidence>
<dbReference type="Pfam" id="PF04471">
    <property type="entry name" value="Mrr_cat"/>
    <property type="match status" value="1"/>
</dbReference>
<reference evidence="3" key="1">
    <citation type="submission" date="2008-12" db="EMBL/GenBank/DDBJ databases">
        <title>Complete sequence of Chloroflexus aggregans DSM 9485.</title>
        <authorList>
            <consortium name="US DOE Joint Genome Institute"/>
            <person name="Lucas S."/>
            <person name="Copeland A."/>
            <person name="Lapidus A."/>
            <person name="Glavina del Rio T."/>
            <person name="Dalin E."/>
            <person name="Tice H."/>
            <person name="Pitluck S."/>
            <person name="Foster B."/>
            <person name="Larimer F."/>
            <person name="Land M."/>
            <person name="Hauser L."/>
            <person name="Kyrpides N."/>
            <person name="Mikhailova N."/>
            <person name="Bryant D."/>
            <person name="Richardson P."/>
        </authorList>
    </citation>
    <scope>NUCLEOTIDE SEQUENCE</scope>
    <source>
        <strain evidence="3">DSM 9485</strain>
    </source>
</reference>
<evidence type="ECO:0000313" key="4">
    <source>
        <dbReference type="Proteomes" id="UP000002508"/>
    </source>
</evidence>
<evidence type="ECO:0000313" key="3">
    <source>
        <dbReference type="EMBL" id="ACL23228.1"/>
    </source>
</evidence>
<dbReference type="GO" id="GO:0004519">
    <property type="term" value="F:endonuclease activity"/>
    <property type="evidence" value="ECO:0007669"/>
    <property type="project" value="UniProtKB-KW"/>
</dbReference>
<proteinExistence type="predicted"/>
<evidence type="ECO:0000256" key="1">
    <source>
        <dbReference type="SAM" id="Phobius"/>
    </source>
</evidence>
<keyword evidence="1" id="KW-0812">Transmembrane</keyword>
<keyword evidence="3" id="KW-0540">Nuclease</keyword>
<feature type="transmembrane region" description="Helical" evidence="1">
    <location>
        <begin position="55"/>
        <end position="72"/>
    </location>
</feature>
<dbReference type="GO" id="GO:0009307">
    <property type="term" value="P:DNA restriction-modification system"/>
    <property type="evidence" value="ECO:0007669"/>
    <property type="project" value="InterPro"/>
</dbReference>
<dbReference type="InterPro" id="IPR007560">
    <property type="entry name" value="Restrct_endonuc_IV_Mrr"/>
</dbReference>
<name>B8G2S4_CHLAD</name>
<keyword evidence="3" id="KW-0255">Endonuclease</keyword>
<feature type="transmembrane region" description="Helical" evidence="1">
    <location>
        <begin position="132"/>
        <end position="155"/>
    </location>
</feature>
<accession>B8G2S4</accession>
<dbReference type="AlphaFoldDB" id="B8G2S4"/>
<keyword evidence="1" id="KW-1133">Transmembrane helix</keyword>
<dbReference type="Proteomes" id="UP000002508">
    <property type="component" value="Chromosome"/>
</dbReference>
<dbReference type="RefSeq" id="WP_012615594.1">
    <property type="nucleotide sequence ID" value="NC_011831.1"/>
</dbReference>
<feature type="transmembrane region" description="Helical" evidence="1">
    <location>
        <begin position="29"/>
        <end position="49"/>
    </location>
</feature>
<dbReference type="InterPro" id="IPR011335">
    <property type="entry name" value="Restrct_endonuc-II-like"/>
</dbReference>
<keyword evidence="3" id="KW-0378">Hydrolase</keyword>